<dbReference type="PROSITE" id="PS50968">
    <property type="entry name" value="BIOTINYL_LIPOYL"/>
    <property type="match status" value="1"/>
</dbReference>
<dbReference type="PROSITE" id="PS00189">
    <property type="entry name" value="LIPOYL"/>
    <property type="match status" value="1"/>
</dbReference>
<feature type="region of interest" description="Disordered" evidence="7">
    <location>
        <begin position="79"/>
        <end position="132"/>
    </location>
</feature>
<dbReference type="InterPro" id="IPR004167">
    <property type="entry name" value="PSBD"/>
</dbReference>
<reference evidence="10 11" key="1">
    <citation type="submission" date="2019-01" db="EMBL/GenBank/DDBJ databases">
        <authorList>
            <person name="Li J."/>
        </authorList>
    </citation>
    <scope>NUCLEOTIDE SEQUENCE [LARGE SCALE GENOMIC DNA]</scope>
    <source>
        <strain evidence="10 11">CCUG 35506</strain>
    </source>
</reference>
<evidence type="ECO:0000256" key="2">
    <source>
        <dbReference type="ARBA" id="ARBA00007317"/>
    </source>
</evidence>
<dbReference type="SUPFAM" id="SSF47005">
    <property type="entry name" value="Peripheral subunit-binding domain of 2-oxo acid dehydrogenase complex"/>
    <property type="match status" value="1"/>
</dbReference>
<evidence type="ECO:0000256" key="7">
    <source>
        <dbReference type="SAM" id="MobiDB-lite"/>
    </source>
</evidence>
<dbReference type="InterPro" id="IPR036625">
    <property type="entry name" value="E3-bd_dom_sf"/>
</dbReference>
<dbReference type="Gene3D" id="3.30.559.10">
    <property type="entry name" value="Chloramphenicol acetyltransferase-like domain"/>
    <property type="match status" value="1"/>
</dbReference>
<dbReference type="PANTHER" id="PTHR43178">
    <property type="entry name" value="DIHYDROLIPOAMIDE ACETYLTRANSFERASE COMPONENT OF PYRUVATE DEHYDROGENASE COMPLEX"/>
    <property type="match status" value="1"/>
</dbReference>
<dbReference type="Gene3D" id="2.40.50.100">
    <property type="match status" value="1"/>
</dbReference>
<dbReference type="PROSITE" id="PS51826">
    <property type="entry name" value="PSBD"/>
    <property type="match status" value="1"/>
</dbReference>
<evidence type="ECO:0000313" key="10">
    <source>
        <dbReference type="EMBL" id="RXZ50477.1"/>
    </source>
</evidence>
<keyword evidence="4 6" id="KW-0450">Lipoyl</keyword>
<dbReference type="EMBL" id="SDPO01000001">
    <property type="protein sequence ID" value="RXZ50477.1"/>
    <property type="molecule type" value="Genomic_DNA"/>
</dbReference>
<comment type="cofactor">
    <cofactor evidence="1 6">
        <name>(R)-lipoate</name>
        <dbReference type="ChEBI" id="CHEBI:83088"/>
    </cofactor>
</comment>
<dbReference type="FunFam" id="3.30.559.10:FF:000007">
    <property type="entry name" value="Dihydrolipoamide acetyltransferase component of pyruvate dehydrogenase complex"/>
    <property type="match status" value="1"/>
</dbReference>
<dbReference type="GO" id="GO:0005737">
    <property type="term" value="C:cytoplasm"/>
    <property type="evidence" value="ECO:0007669"/>
    <property type="project" value="TreeGrafter"/>
</dbReference>
<dbReference type="GO" id="GO:0031405">
    <property type="term" value="F:lipoic acid binding"/>
    <property type="evidence" value="ECO:0007669"/>
    <property type="project" value="TreeGrafter"/>
</dbReference>
<comment type="similarity">
    <text evidence="2 6">Belongs to the 2-oxoacid dehydrogenase family.</text>
</comment>
<evidence type="ECO:0000256" key="6">
    <source>
        <dbReference type="RuleBase" id="RU003423"/>
    </source>
</evidence>
<dbReference type="Gene3D" id="4.10.320.10">
    <property type="entry name" value="E3-binding domain"/>
    <property type="match status" value="1"/>
</dbReference>
<name>A0A4Q2JV40_9MICO</name>
<evidence type="ECO:0000256" key="1">
    <source>
        <dbReference type="ARBA" id="ARBA00001938"/>
    </source>
</evidence>
<keyword evidence="3 6" id="KW-0808">Transferase</keyword>
<dbReference type="CDD" id="cd06849">
    <property type="entry name" value="lipoyl_domain"/>
    <property type="match status" value="1"/>
</dbReference>
<evidence type="ECO:0000256" key="3">
    <source>
        <dbReference type="ARBA" id="ARBA00022679"/>
    </source>
</evidence>
<evidence type="ECO:0000313" key="11">
    <source>
        <dbReference type="Proteomes" id="UP000292935"/>
    </source>
</evidence>
<organism evidence="10 11">
    <name type="scientific">Agromyces fucosus</name>
    <dbReference type="NCBI Taxonomy" id="41985"/>
    <lineage>
        <taxon>Bacteria</taxon>
        <taxon>Bacillati</taxon>
        <taxon>Actinomycetota</taxon>
        <taxon>Actinomycetes</taxon>
        <taxon>Micrococcales</taxon>
        <taxon>Microbacteriaceae</taxon>
        <taxon>Agromyces</taxon>
    </lineage>
</organism>
<dbReference type="Pfam" id="PF00198">
    <property type="entry name" value="2-oxoacid_dh"/>
    <property type="match status" value="1"/>
</dbReference>
<dbReference type="InterPro" id="IPR011053">
    <property type="entry name" value="Single_hybrid_motif"/>
</dbReference>
<dbReference type="SUPFAM" id="SSF51230">
    <property type="entry name" value="Single hybrid motif"/>
    <property type="match status" value="1"/>
</dbReference>
<feature type="compositionally biased region" description="Low complexity" evidence="7">
    <location>
        <begin position="82"/>
        <end position="132"/>
    </location>
</feature>
<feature type="domain" description="Peripheral subunit-binding (PSBD)" evidence="9">
    <location>
        <begin position="215"/>
        <end position="252"/>
    </location>
</feature>
<evidence type="ECO:0000256" key="5">
    <source>
        <dbReference type="ARBA" id="ARBA00023315"/>
    </source>
</evidence>
<dbReference type="Pfam" id="PF02817">
    <property type="entry name" value="E3_binding"/>
    <property type="match status" value="1"/>
</dbReference>
<dbReference type="InterPro" id="IPR001078">
    <property type="entry name" value="2-oxoacid_DH_actylTfrase"/>
</dbReference>
<dbReference type="PANTHER" id="PTHR43178:SF5">
    <property type="entry name" value="LIPOAMIDE ACYLTRANSFERASE COMPONENT OF BRANCHED-CHAIN ALPHA-KETO ACID DEHYDROGENASE COMPLEX, MITOCHONDRIAL"/>
    <property type="match status" value="1"/>
</dbReference>
<dbReference type="GO" id="GO:0016407">
    <property type="term" value="F:acetyltransferase activity"/>
    <property type="evidence" value="ECO:0007669"/>
    <property type="project" value="TreeGrafter"/>
</dbReference>
<protein>
    <recommendedName>
        <fullName evidence="6">Dihydrolipoamide acetyltransferase component of pyruvate dehydrogenase complex</fullName>
        <ecNumber evidence="6">2.3.1.-</ecNumber>
    </recommendedName>
</protein>
<dbReference type="OrthoDB" id="9805770at2"/>
<accession>A0A4Q2JV40</accession>
<dbReference type="RefSeq" id="WP_129230304.1">
    <property type="nucleotide sequence ID" value="NZ_SDPO01000001.1"/>
</dbReference>
<proteinExistence type="inferred from homology"/>
<dbReference type="EC" id="2.3.1.-" evidence="6"/>
<evidence type="ECO:0000256" key="4">
    <source>
        <dbReference type="ARBA" id="ARBA00022823"/>
    </source>
</evidence>
<dbReference type="InterPro" id="IPR000089">
    <property type="entry name" value="Biotin_lipoyl"/>
</dbReference>
<keyword evidence="5 6" id="KW-0012">Acyltransferase</keyword>
<evidence type="ECO:0000259" key="9">
    <source>
        <dbReference type="PROSITE" id="PS51826"/>
    </source>
</evidence>
<dbReference type="InterPro" id="IPR023213">
    <property type="entry name" value="CAT-like_dom_sf"/>
</dbReference>
<dbReference type="SUPFAM" id="SSF52777">
    <property type="entry name" value="CoA-dependent acyltransferases"/>
    <property type="match status" value="1"/>
</dbReference>
<feature type="region of interest" description="Disordered" evidence="7">
    <location>
        <begin position="188"/>
        <end position="209"/>
    </location>
</feature>
<keyword evidence="11" id="KW-1185">Reference proteome</keyword>
<sequence>MSESVSLPALGESVTEGTVTRWLKNVGDRVEVDEPLLEVSTDKVDTEIPSPVAGVIEAILVQEDETVEVGTALVTIGDGSGAAAAPAAPEAAAPATEAAPAAPAEPEAPAAPAAPAAEPVAQAPAAPVAEPVTQAPAAPAAPVAEPVAQAPAAPAAPVAEPVAQAPAAPAAPVAEPVAQAPAAPAAPVAEPAAQAPAAPAAPAPTGGSHAGPAGYVTPIVRKLANEQGVDLASVTGTGVGGRIRKQDVISANVAPAASAEAAPARQPLEVSPLRGTTVPMTRLRKVVAERAVVSMTSTAQLTTVVEVDVTRVARLRDKVKGDFLAKTGNKLSFLPFFAMAAAEALRAYPIINSTVDGDSIVYPAQENMSIAVDTERGLLTPVIRDSAELDIAGLAAQIADLAERTRNNQLKPDELSGGTFTLTNTGSRGALFDTPVVFLPQSAILGTGTVVKRPVVVSTDGADAIAVRSMVYLALSYDHRIIDGADAARFLTAVKQRLEEGAFESDLGI</sequence>
<feature type="compositionally biased region" description="Low complexity" evidence="7">
    <location>
        <begin position="188"/>
        <end position="204"/>
    </location>
</feature>
<dbReference type="InterPro" id="IPR050743">
    <property type="entry name" value="2-oxoacid_DH_E2_comp"/>
</dbReference>
<feature type="domain" description="Lipoyl-binding" evidence="8">
    <location>
        <begin position="2"/>
        <end position="77"/>
    </location>
</feature>
<dbReference type="InterPro" id="IPR003016">
    <property type="entry name" value="2-oxoA_DH_lipoyl-BS"/>
</dbReference>
<gene>
    <name evidence="10" type="ORF">ESP57_01275</name>
</gene>
<dbReference type="Proteomes" id="UP000292935">
    <property type="component" value="Unassembled WGS sequence"/>
</dbReference>
<dbReference type="AlphaFoldDB" id="A0A4Q2JV40"/>
<comment type="caution">
    <text evidence="10">The sequence shown here is derived from an EMBL/GenBank/DDBJ whole genome shotgun (WGS) entry which is preliminary data.</text>
</comment>
<evidence type="ECO:0000259" key="8">
    <source>
        <dbReference type="PROSITE" id="PS50968"/>
    </source>
</evidence>
<dbReference type="Pfam" id="PF00364">
    <property type="entry name" value="Biotin_lipoyl"/>
    <property type="match status" value="1"/>
</dbReference>